<dbReference type="Gene3D" id="3.40.50.720">
    <property type="entry name" value="NAD(P)-binding Rossmann-like Domain"/>
    <property type="match status" value="1"/>
</dbReference>
<keyword evidence="1" id="KW-0472">Membrane</keyword>
<dbReference type="Pfam" id="PF01370">
    <property type="entry name" value="Epimerase"/>
    <property type="match status" value="1"/>
</dbReference>
<organism evidence="3 4">
    <name type="scientific">Piscinibacter gummiphilus</name>
    <dbReference type="NCBI Taxonomy" id="946333"/>
    <lineage>
        <taxon>Bacteria</taxon>
        <taxon>Pseudomonadati</taxon>
        <taxon>Pseudomonadota</taxon>
        <taxon>Betaproteobacteria</taxon>
        <taxon>Burkholderiales</taxon>
        <taxon>Sphaerotilaceae</taxon>
        <taxon>Piscinibacter</taxon>
    </lineage>
</organism>
<dbReference type="KEGG" id="rgu:A4W93_00360"/>
<sequence>MGRAVARALRSRGHQVIEGVRAQADGRATLPIDFMEPTAPAVWARRLADRQVDAVVNCVGILMPSRGQSFARVHTEGPAELFRGAAIAGVRRVVQVSALGVGDDPESLGTPYLHSKLLAEEALAALPVDGVVVRPSLVYGPGSQSAALFATLASLPVVCLPGRGAQPLAPLHVYELAEAIVRLVEQPEPVRGVLELGGGEVVTYRTMLARYRDALGLGDAVWLPVPMPLMAFGAWLAEALPQRVFCRDTIRLLARGSVPAVNATAGLLGREPSTLAHGLAITAPEPMVDLRVSLSPAAAWALRLLLAFMWLGTAFASVLLHRDAGATALLVLVGACSLNTVLGLLILSRPSPGAGVPTARRPR</sequence>
<evidence type="ECO:0000313" key="3">
    <source>
        <dbReference type="EMBL" id="ARN18492.1"/>
    </source>
</evidence>
<feature type="domain" description="NAD-dependent epimerase/dehydratase" evidence="2">
    <location>
        <begin position="1"/>
        <end position="189"/>
    </location>
</feature>
<dbReference type="InterPro" id="IPR051207">
    <property type="entry name" value="ComplexI_NDUFA9_subunit"/>
</dbReference>
<dbReference type="Proteomes" id="UP000193427">
    <property type="component" value="Chromosome"/>
</dbReference>
<dbReference type="PANTHER" id="PTHR12126:SF11">
    <property type="entry name" value="NADH DEHYDROGENASE [UBIQUINONE] 1 ALPHA SUBCOMPLEX SUBUNIT 9, MITOCHONDRIAL"/>
    <property type="match status" value="1"/>
</dbReference>
<evidence type="ECO:0000313" key="4">
    <source>
        <dbReference type="Proteomes" id="UP000193427"/>
    </source>
</evidence>
<protein>
    <recommendedName>
        <fullName evidence="2">NAD-dependent epimerase/dehydratase domain-containing protein</fullName>
    </recommendedName>
</protein>
<keyword evidence="1" id="KW-1133">Transmembrane helix</keyword>
<name>A0A1W6L2J4_9BURK</name>
<dbReference type="InterPro" id="IPR001509">
    <property type="entry name" value="Epimerase_deHydtase"/>
</dbReference>
<feature type="transmembrane region" description="Helical" evidence="1">
    <location>
        <begin position="300"/>
        <end position="320"/>
    </location>
</feature>
<proteinExistence type="predicted"/>
<dbReference type="PANTHER" id="PTHR12126">
    <property type="entry name" value="NADH-UBIQUINONE OXIDOREDUCTASE 39 KDA SUBUNIT-RELATED"/>
    <property type="match status" value="1"/>
</dbReference>
<keyword evidence="4" id="KW-1185">Reference proteome</keyword>
<dbReference type="InterPro" id="IPR036291">
    <property type="entry name" value="NAD(P)-bd_dom_sf"/>
</dbReference>
<dbReference type="GO" id="GO:0044877">
    <property type="term" value="F:protein-containing complex binding"/>
    <property type="evidence" value="ECO:0007669"/>
    <property type="project" value="TreeGrafter"/>
</dbReference>
<reference evidence="3 4" key="1">
    <citation type="submission" date="2016-04" db="EMBL/GenBank/DDBJ databases">
        <title>Complete genome sequence of natural rubber-degrading, novel Gram-negative bacterium, Rhizobacter gummiphilus strain NS21.</title>
        <authorList>
            <person name="Tabata M."/>
            <person name="Kasai D."/>
            <person name="Fukuda M."/>
        </authorList>
    </citation>
    <scope>NUCLEOTIDE SEQUENCE [LARGE SCALE GENOMIC DNA]</scope>
    <source>
        <strain evidence="3 4">NS21</strain>
    </source>
</reference>
<feature type="transmembrane region" description="Helical" evidence="1">
    <location>
        <begin position="326"/>
        <end position="347"/>
    </location>
</feature>
<dbReference type="STRING" id="946333.A4W93_00360"/>
<keyword evidence="1" id="KW-0812">Transmembrane</keyword>
<gene>
    <name evidence="3" type="ORF">A4W93_00360</name>
</gene>
<dbReference type="EMBL" id="CP015118">
    <property type="protein sequence ID" value="ARN18492.1"/>
    <property type="molecule type" value="Genomic_DNA"/>
</dbReference>
<evidence type="ECO:0000256" key="1">
    <source>
        <dbReference type="SAM" id="Phobius"/>
    </source>
</evidence>
<evidence type="ECO:0000259" key="2">
    <source>
        <dbReference type="Pfam" id="PF01370"/>
    </source>
</evidence>
<accession>A0A1W6L2J4</accession>
<dbReference type="SUPFAM" id="SSF51735">
    <property type="entry name" value="NAD(P)-binding Rossmann-fold domains"/>
    <property type="match status" value="1"/>
</dbReference>
<dbReference type="AlphaFoldDB" id="A0A1W6L2J4"/>